<evidence type="ECO:0000256" key="5">
    <source>
        <dbReference type="RuleBase" id="RU362075"/>
    </source>
</evidence>
<dbReference type="PANTHER" id="PTHR43734">
    <property type="entry name" value="PHYTOENE DESATURASE"/>
    <property type="match status" value="1"/>
</dbReference>
<evidence type="ECO:0000259" key="6">
    <source>
        <dbReference type="Pfam" id="PF01593"/>
    </source>
</evidence>
<protein>
    <submittedName>
        <fullName evidence="7">Phytoene desaturase, neurosporene or lycopene producing / 4,4'-diapolycopene oxidase</fullName>
        <ecNumber evidence="7">1.3.-.-</ecNumber>
    </submittedName>
</protein>
<dbReference type="GO" id="GO:0016117">
    <property type="term" value="P:carotenoid biosynthetic process"/>
    <property type="evidence" value="ECO:0007669"/>
    <property type="project" value="UniProtKB-KW"/>
</dbReference>
<evidence type="ECO:0000256" key="4">
    <source>
        <dbReference type="ARBA" id="ARBA00023002"/>
    </source>
</evidence>
<dbReference type="EMBL" id="CADCUR010000013">
    <property type="protein sequence ID" value="CAA9378052.1"/>
    <property type="molecule type" value="Genomic_DNA"/>
</dbReference>
<name>A0A6J4NBB5_9BACT</name>
<comment type="similarity">
    <text evidence="2 5">Belongs to the carotenoid/retinoid oxidoreductase family.</text>
</comment>
<dbReference type="PRINTS" id="PR00420">
    <property type="entry name" value="RNGMNOXGNASE"/>
</dbReference>
<comment type="pathway">
    <text evidence="1 5">Carotenoid biosynthesis.</text>
</comment>
<dbReference type="NCBIfam" id="TIGR02734">
    <property type="entry name" value="crtI_fam"/>
    <property type="match status" value="1"/>
</dbReference>
<dbReference type="Gene3D" id="3.50.50.60">
    <property type="entry name" value="FAD/NAD(P)-binding domain"/>
    <property type="match status" value="2"/>
</dbReference>
<dbReference type="InterPro" id="IPR014105">
    <property type="entry name" value="Carotenoid/retinoid_OxRdtase"/>
</dbReference>
<evidence type="ECO:0000256" key="2">
    <source>
        <dbReference type="ARBA" id="ARBA00006046"/>
    </source>
</evidence>
<accession>A0A6J4NBB5</accession>
<proteinExistence type="inferred from homology"/>
<sequence>MKNIIVIGAGLGGLAAACRLAKSGFDVTILEKNETVGGKVNSVEADGYKFDTGASLLTMRHVFEDLFNFCERRLEDYLNIEPLQTICRYFWSDGSRFDASSDLRKTENEIAKLEPRDVENFRKYLADARRKYEIAGKTFLAHSLNDLPKLLRPKYLKDLLRISSMKTLAAHNESYFQSAKLQQLFNRFATYNGSSPYQTPATFALVPFVEFGLGAWYARGGIYEIPQALERLAKEFGVEIKLNCPVRKIIIENKKTIGVQTEDGEILKSDYVVANSDAVETYRNLIDKEFFNERLDKRQPSSSGFVLLLGVKKRYENLAHHNIFFSDDYPAEFDALFRDLRPARNPTIYVCASSRTDATQAPENCENLFVLVNAPYTSAKTDWKIEAKSYRDSIIEKLESFGLENLEASIEFEQIITPEEFENKYRTNRGSIYGVSSNGIFSAFLRVPNRSGQIENLFFVGGATHPGGGMPLVLLSGKMAAEMIRKGAGEGFGF</sequence>
<evidence type="ECO:0000313" key="7">
    <source>
        <dbReference type="EMBL" id="CAA9378052.1"/>
    </source>
</evidence>
<reference evidence="7" key="1">
    <citation type="submission" date="2020-02" db="EMBL/GenBank/DDBJ databases">
        <authorList>
            <person name="Meier V. D."/>
        </authorList>
    </citation>
    <scope>NUCLEOTIDE SEQUENCE</scope>
    <source>
        <strain evidence="7">AVDCRST_MAG74</strain>
    </source>
</reference>
<keyword evidence="3 5" id="KW-0125">Carotenoid biosynthesis</keyword>
<feature type="domain" description="Amine oxidase" evidence="6">
    <location>
        <begin position="11"/>
        <end position="483"/>
    </location>
</feature>
<dbReference type="AlphaFoldDB" id="A0A6J4NBB5"/>
<dbReference type="EC" id="1.3.-.-" evidence="7"/>
<dbReference type="GO" id="GO:0016491">
    <property type="term" value="F:oxidoreductase activity"/>
    <property type="evidence" value="ECO:0007669"/>
    <property type="project" value="UniProtKB-KW"/>
</dbReference>
<dbReference type="InterPro" id="IPR036188">
    <property type="entry name" value="FAD/NAD-bd_sf"/>
</dbReference>
<evidence type="ECO:0000256" key="1">
    <source>
        <dbReference type="ARBA" id="ARBA00004829"/>
    </source>
</evidence>
<organism evidence="7">
    <name type="scientific">uncultured Pyrinomonadaceae bacterium</name>
    <dbReference type="NCBI Taxonomy" id="2283094"/>
    <lineage>
        <taxon>Bacteria</taxon>
        <taxon>Pseudomonadati</taxon>
        <taxon>Acidobacteriota</taxon>
        <taxon>Blastocatellia</taxon>
        <taxon>Blastocatellales</taxon>
        <taxon>Pyrinomonadaceae</taxon>
        <taxon>environmental samples</taxon>
    </lineage>
</organism>
<dbReference type="PANTHER" id="PTHR43734:SF7">
    <property type="entry name" value="4,4'-DIAPONEUROSPORENE OXYGENASE"/>
    <property type="match status" value="1"/>
</dbReference>
<evidence type="ECO:0000256" key="3">
    <source>
        <dbReference type="ARBA" id="ARBA00022746"/>
    </source>
</evidence>
<dbReference type="SUPFAM" id="SSF51905">
    <property type="entry name" value="FAD/NAD(P)-binding domain"/>
    <property type="match status" value="1"/>
</dbReference>
<dbReference type="Pfam" id="PF01593">
    <property type="entry name" value="Amino_oxidase"/>
    <property type="match status" value="1"/>
</dbReference>
<dbReference type="PROSITE" id="PS51257">
    <property type="entry name" value="PROKAR_LIPOPROTEIN"/>
    <property type="match status" value="1"/>
</dbReference>
<dbReference type="InterPro" id="IPR002937">
    <property type="entry name" value="Amino_oxidase"/>
</dbReference>
<keyword evidence="4 5" id="KW-0560">Oxidoreductase</keyword>
<gene>
    <name evidence="7" type="ORF">AVDCRST_MAG74-316</name>
</gene>